<dbReference type="Gene3D" id="6.10.250.140">
    <property type="match status" value="1"/>
</dbReference>
<dbReference type="InterPro" id="IPR042075">
    <property type="entry name" value="KorB_DNA-db"/>
</dbReference>
<dbReference type="RefSeq" id="WP_169161902.1">
    <property type="nucleotide sequence ID" value="NZ_JABBFW010000014.1"/>
</dbReference>
<feature type="domain" description="ParB-like N-terminal" evidence="3">
    <location>
        <begin position="44"/>
        <end position="137"/>
    </location>
</feature>
<sequence length="341" mass="35617">MPAKTARTAATKPASGLGLGETGGASYLPGTPAPSPAVPVGAPLEIPLDLIDEDPNQPRGADNPGFSKESIAELAASIGPKGIKTPISVKVHPTASGRYMLNHGARRLRATRLKGFPTIKGFIDNDHSNADQVIENLQRADLTAREIANYIGRELAAGLNQQQIAAKLGKSKAFVSQHVTLLDLPEPVADAFNSGRVTDVTVINELVRIHKKDPATLTRWLAKPSQEVTRGTVQALRAFVEGISTAPVPSPAAQGAVPVRQPAHAPAPPPAATSAPAFTPKAAPATRQTASRDVSASDPGIMVTVGGRTGRLLRAWVRFDDDGQEAEADLADLKLVSANEG</sequence>
<dbReference type="PANTHER" id="PTHR33375">
    <property type="entry name" value="CHROMOSOME-PARTITIONING PROTEIN PARB-RELATED"/>
    <property type="match status" value="1"/>
</dbReference>
<protein>
    <submittedName>
        <fullName evidence="4">ParB/RepB/Spo0J family partition protein</fullName>
    </submittedName>
</protein>
<dbReference type="Proteomes" id="UP000574067">
    <property type="component" value="Unassembled WGS sequence"/>
</dbReference>
<dbReference type="GO" id="GO:0005694">
    <property type="term" value="C:chromosome"/>
    <property type="evidence" value="ECO:0007669"/>
    <property type="project" value="TreeGrafter"/>
</dbReference>
<dbReference type="SUPFAM" id="SSF110849">
    <property type="entry name" value="ParB/Sulfiredoxin"/>
    <property type="match status" value="1"/>
</dbReference>
<dbReference type="AlphaFoldDB" id="A0A848FGL0"/>
<dbReference type="InterPro" id="IPR004437">
    <property type="entry name" value="ParB/RepB/Spo0J"/>
</dbReference>
<dbReference type="Gene3D" id="3.90.1530.30">
    <property type="match status" value="1"/>
</dbReference>
<organism evidence="4 5">
    <name type="scientific">Azohydromonas caseinilytica</name>
    <dbReference type="NCBI Taxonomy" id="2728836"/>
    <lineage>
        <taxon>Bacteria</taxon>
        <taxon>Pseudomonadati</taxon>
        <taxon>Pseudomonadota</taxon>
        <taxon>Betaproteobacteria</taxon>
        <taxon>Burkholderiales</taxon>
        <taxon>Sphaerotilaceae</taxon>
        <taxon>Azohydromonas</taxon>
    </lineage>
</organism>
<dbReference type="InterPro" id="IPR050336">
    <property type="entry name" value="Chromosome_partition/occlusion"/>
</dbReference>
<dbReference type="InterPro" id="IPR003115">
    <property type="entry name" value="ParB_N"/>
</dbReference>
<gene>
    <name evidence="4" type="ORF">HHL10_18630</name>
</gene>
<feature type="compositionally biased region" description="Low complexity" evidence="2">
    <location>
        <begin position="1"/>
        <end position="14"/>
    </location>
</feature>
<dbReference type="InterPro" id="IPR036086">
    <property type="entry name" value="ParB/Sulfiredoxin_sf"/>
</dbReference>
<dbReference type="EMBL" id="JABBFW010000014">
    <property type="protein sequence ID" value="NML17001.1"/>
    <property type="molecule type" value="Genomic_DNA"/>
</dbReference>
<evidence type="ECO:0000256" key="2">
    <source>
        <dbReference type="SAM" id="MobiDB-lite"/>
    </source>
</evidence>
<dbReference type="InterPro" id="IPR037048">
    <property type="entry name" value="KorB_C_sf"/>
</dbReference>
<accession>A0A848FGL0</accession>
<dbReference type="InterPro" id="IPR013741">
    <property type="entry name" value="KorB_domain"/>
</dbReference>
<dbReference type="Gene3D" id="2.30.30.150">
    <property type="entry name" value="KorB, C-terminal domain"/>
    <property type="match status" value="1"/>
</dbReference>
<dbReference type="SUPFAM" id="SSF109709">
    <property type="entry name" value="KorB DNA-binding domain-like"/>
    <property type="match status" value="1"/>
</dbReference>
<evidence type="ECO:0000313" key="4">
    <source>
        <dbReference type="EMBL" id="NML17001.1"/>
    </source>
</evidence>
<proteinExistence type="inferred from homology"/>
<dbReference type="GO" id="GO:0007059">
    <property type="term" value="P:chromosome segregation"/>
    <property type="evidence" value="ECO:0007669"/>
    <property type="project" value="TreeGrafter"/>
</dbReference>
<dbReference type="GO" id="GO:0003677">
    <property type="term" value="F:DNA binding"/>
    <property type="evidence" value="ECO:0007669"/>
    <property type="project" value="InterPro"/>
</dbReference>
<feature type="region of interest" description="Disordered" evidence="2">
    <location>
        <begin position="250"/>
        <end position="302"/>
    </location>
</feature>
<dbReference type="SUPFAM" id="SSF50037">
    <property type="entry name" value="C-terminal domain of transcriptional repressors"/>
    <property type="match status" value="1"/>
</dbReference>
<dbReference type="PANTHER" id="PTHR33375:SF1">
    <property type="entry name" value="CHROMOSOME-PARTITIONING PROTEIN PARB-RELATED"/>
    <property type="match status" value="1"/>
</dbReference>
<feature type="compositionally biased region" description="Low complexity" evidence="2">
    <location>
        <begin position="272"/>
        <end position="286"/>
    </location>
</feature>
<evidence type="ECO:0000313" key="5">
    <source>
        <dbReference type="Proteomes" id="UP000574067"/>
    </source>
</evidence>
<evidence type="ECO:0000256" key="1">
    <source>
        <dbReference type="ARBA" id="ARBA00006295"/>
    </source>
</evidence>
<dbReference type="NCBIfam" id="TIGR00180">
    <property type="entry name" value="parB_part"/>
    <property type="match status" value="1"/>
</dbReference>
<dbReference type="Pfam" id="PF08535">
    <property type="entry name" value="KorB"/>
    <property type="match status" value="1"/>
</dbReference>
<comment type="caution">
    <text evidence="4">The sequence shown here is derived from an EMBL/GenBank/DDBJ whole genome shotgun (WGS) entry which is preliminary data.</text>
</comment>
<dbReference type="InterPro" id="IPR008988">
    <property type="entry name" value="Transcriptional_repressor_C"/>
</dbReference>
<evidence type="ECO:0000259" key="3">
    <source>
        <dbReference type="SMART" id="SM00470"/>
    </source>
</evidence>
<dbReference type="Pfam" id="PF02195">
    <property type="entry name" value="ParB_N"/>
    <property type="match status" value="1"/>
</dbReference>
<keyword evidence="5" id="KW-1185">Reference proteome</keyword>
<comment type="similarity">
    <text evidence="1">Belongs to the ParB family.</text>
</comment>
<dbReference type="Gene3D" id="1.10.10.730">
    <property type="entry name" value="KorB DNA-binding domain"/>
    <property type="match status" value="1"/>
</dbReference>
<name>A0A848FGL0_9BURK</name>
<feature type="region of interest" description="Disordered" evidence="2">
    <location>
        <begin position="1"/>
        <end position="40"/>
    </location>
</feature>
<dbReference type="GO" id="GO:0045892">
    <property type="term" value="P:negative regulation of DNA-templated transcription"/>
    <property type="evidence" value="ECO:0007669"/>
    <property type="project" value="InterPro"/>
</dbReference>
<reference evidence="4 5" key="1">
    <citation type="submission" date="2020-04" db="EMBL/GenBank/DDBJ databases">
        <title>Azohydromonas sp. isolated from soil.</title>
        <authorList>
            <person name="Dahal R.H."/>
        </authorList>
    </citation>
    <scope>NUCLEOTIDE SEQUENCE [LARGE SCALE GENOMIC DNA]</scope>
    <source>
        <strain evidence="4 5">G-1-1-14</strain>
    </source>
</reference>
<dbReference type="CDD" id="cd16398">
    <property type="entry name" value="KorB_N_like"/>
    <property type="match status" value="1"/>
</dbReference>
<dbReference type="SMART" id="SM00470">
    <property type="entry name" value="ParB"/>
    <property type="match status" value="1"/>
</dbReference>